<dbReference type="AlphaFoldDB" id="Q2LU29"/>
<evidence type="ECO:0000313" key="2">
    <source>
        <dbReference type="Proteomes" id="UP000001933"/>
    </source>
</evidence>
<reference evidence="1 2" key="1">
    <citation type="journal article" date="2007" name="Proc. Natl. Acad. Sci. U.S.A.">
        <title>The genome of Syntrophus aciditrophicus: life at the thermodynamic limit of microbial growth.</title>
        <authorList>
            <person name="McInerney M.J."/>
            <person name="Rohlin L."/>
            <person name="Mouttaki H."/>
            <person name="Kim U."/>
            <person name="Krupp R.S."/>
            <person name="Rios-Hernandez L."/>
            <person name="Sieber J."/>
            <person name="Struchtemeyer C.G."/>
            <person name="Bhattacharyya A."/>
            <person name="Campbell J.W."/>
            <person name="Gunsalus R.P."/>
        </authorList>
    </citation>
    <scope>NUCLEOTIDE SEQUENCE [LARGE SCALE GENOMIC DNA]</scope>
    <source>
        <strain evidence="1 2">SB</strain>
    </source>
</reference>
<proteinExistence type="predicted"/>
<dbReference type="Proteomes" id="UP000001933">
    <property type="component" value="Chromosome"/>
</dbReference>
<gene>
    <name evidence="1" type="ORF">SYN_03587</name>
</gene>
<accession>Q2LU29</accession>
<dbReference type="EMBL" id="CP000252">
    <property type="protein sequence ID" value="ABC77585.1"/>
    <property type="molecule type" value="Genomic_DNA"/>
</dbReference>
<dbReference type="STRING" id="56780.SYN_03587"/>
<dbReference type="InParanoid" id="Q2LU29"/>
<dbReference type="KEGG" id="sat:SYN_03587"/>
<evidence type="ECO:0000313" key="1">
    <source>
        <dbReference type="EMBL" id="ABC77585.1"/>
    </source>
</evidence>
<keyword evidence="2" id="KW-1185">Reference proteome</keyword>
<protein>
    <submittedName>
        <fullName evidence="1">Hypothetical cytosolic protein</fullName>
    </submittedName>
</protein>
<dbReference type="RefSeq" id="WP_011417607.1">
    <property type="nucleotide sequence ID" value="NC_007759.1"/>
</dbReference>
<organism evidence="1 2">
    <name type="scientific">Syntrophus aciditrophicus (strain SB)</name>
    <dbReference type="NCBI Taxonomy" id="56780"/>
    <lineage>
        <taxon>Bacteria</taxon>
        <taxon>Pseudomonadati</taxon>
        <taxon>Thermodesulfobacteriota</taxon>
        <taxon>Syntrophia</taxon>
        <taxon>Syntrophales</taxon>
        <taxon>Syntrophaceae</taxon>
        <taxon>Syntrophus</taxon>
    </lineage>
</organism>
<dbReference type="HOGENOM" id="CLU_197646_0_0_7"/>
<name>Q2LU29_SYNAS</name>
<sequence>MKNIEMKVEGEILTIRINLAEDFGASRTGKTRIIASTEGNKPVEGKPGIYVGVNCYKK</sequence>